<organism evidence="5 6">
    <name type="scientific">Latimeria chalumnae</name>
    <name type="common">Coelacanth</name>
    <dbReference type="NCBI Taxonomy" id="7897"/>
    <lineage>
        <taxon>Eukaryota</taxon>
        <taxon>Metazoa</taxon>
        <taxon>Chordata</taxon>
        <taxon>Craniata</taxon>
        <taxon>Vertebrata</taxon>
        <taxon>Euteleostomi</taxon>
        <taxon>Coelacanthiformes</taxon>
        <taxon>Coelacanthidae</taxon>
        <taxon>Latimeria</taxon>
    </lineage>
</organism>
<proteinExistence type="predicted"/>
<keyword evidence="3" id="KW-0539">Nucleus</keyword>
<dbReference type="eggNOG" id="ENOG502S5YT">
    <property type="taxonomic scope" value="Eukaryota"/>
</dbReference>
<dbReference type="PANTHER" id="PTHR14455">
    <property type="entry name" value="ASKOPOS"/>
    <property type="match status" value="1"/>
</dbReference>
<reference evidence="6" key="1">
    <citation type="submission" date="2011-08" db="EMBL/GenBank/DDBJ databases">
        <title>The draft genome of Latimeria chalumnae.</title>
        <authorList>
            <person name="Di Palma F."/>
            <person name="Alfoldi J."/>
            <person name="Johnson J."/>
            <person name="Berlin A."/>
            <person name="Gnerre S."/>
            <person name="Jaffe D."/>
            <person name="MacCallum I."/>
            <person name="Young S."/>
            <person name="Walker B.J."/>
            <person name="Lander E."/>
            <person name="Lindblad-Toh K."/>
        </authorList>
    </citation>
    <scope>NUCLEOTIDE SEQUENCE [LARGE SCALE GENOMIC DNA]</scope>
    <source>
        <strain evidence="6">Wild caught</strain>
    </source>
</reference>
<evidence type="ECO:0000313" key="5">
    <source>
        <dbReference type="Ensembl" id="ENSLACP00000017628.1"/>
    </source>
</evidence>
<dbReference type="STRING" id="7897.ENSLACP00000017628"/>
<feature type="compositionally biased region" description="Basic and acidic residues" evidence="4">
    <location>
        <begin position="89"/>
        <end position="99"/>
    </location>
</feature>
<dbReference type="AlphaFoldDB" id="H3B6V7"/>
<reference evidence="5" key="2">
    <citation type="submission" date="2025-08" db="UniProtKB">
        <authorList>
            <consortium name="Ensembl"/>
        </authorList>
    </citation>
    <scope>IDENTIFICATION</scope>
</reference>
<dbReference type="Ensembl" id="ENSLACT00000017758.1">
    <property type="protein sequence ID" value="ENSLACP00000017628.1"/>
    <property type="gene ID" value="ENSLACG00000015526.1"/>
</dbReference>
<evidence type="ECO:0000313" key="6">
    <source>
        <dbReference type="Proteomes" id="UP000008672"/>
    </source>
</evidence>
<dbReference type="HOGENOM" id="CLU_064425_0_0_1"/>
<feature type="compositionally biased region" description="Basic and acidic residues" evidence="4">
    <location>
        <begin position="38"/>
        <end position="50"/>
    </location>
</feature>
<dbReference type="FunCoup" id="H3B6V7">
    <property type="interactions" value="2557"/>
</dbReference>
<dbReference type="Pfam" id="PF15427">
    <property type="entry name" value="S100PBPR"/>
    <property type="match status" value="2"/>
</dbReference>
<dbReference type="Proteomes" id="UP000008672">
    <property type="component" value="Unassembled WGS sequence"/>
</dbReference>
<dbReference type="InterPro" id="IPR026097">
    <property type="entry name" value="S100PBP"/>
</dbReference>
<comment type="subcellular location">
    <subcellularLocation>
        <location evidence="1">Nucleus</location>
    </subcellularLocation>
</comment>
<dbReference type="InParanoid" id="H3B6V7"/>
<keyword evidence="6" id="KW-1185">Reference proteome</keyword>
<evidence type="ECO:0000256" key="2">
    <source>
        <dbReference type="ARBA" id="ARBA00020595"/>
    </source>
</evidence>
<dbReference type="PANTHER" id="PTHR14455:SF0">
    <property type="entry name" value="S100P-BINDING PROTEIN"/>
    <property type="match status" value="1"/>
</dbReference>
<protein>
    <recommendedName>
        <fullName evidence="2">S100P-binding protein</fullName>
    </recommendedName>
</protein>
<dbReference type="GO" id="GO:0005634">
    <property type="term" value="C:nucleus"/>
    <property type="evidence" value="ECO:0007669"/>
    <property type="project" value="UniProtKB-SubCell"/>
</dbReference>
<feature type="region of interest" description="Disordered" evidence="4">
    <location>
        <begin position="74"/>
        <end position="137"/>
    </location>
</feature>
<reference evidence="5" key="3">
    <citation type="submission" date="2025-09" db="UniProtKB">
        <authorList>
            <consortium name="Ensembl"/>
        </authorList>
    </citation>
    <scope>IDENTIFICATION</scope>
</reference>
<feature type="compositionally biased region" description="Polar residues" evidence="4">
    <location>
        <begin position="128"/>
        <end position="137"/>
    </location>
</feature>
<feature type="region of interest" description="Disordered" evidence="4">
    <location>
        <begin position="34"/>
        <end position="62"/>
    </location>
</feature>
<feature type="region of interest" description="Disordered" evidence="4">
    <location>
        <begin position="1"/>
        <end position="22"/>
    </location>
</feature>
<name>H3B6V7_LATCH</name>
<feature type="compositionally biased region" description="Polar residues" evidence="4">
    <location>
        <begin position="100"/>
        <end position="115"/>
    </location>
</feature>
<dbReference type="GO" id="GO:0048306">
    <property type="term" value="F:calcium-dependent protein binding"/>
    <property type="evidence" value="ECO:0007669"/>
    <property type="project" value="InterPro"/>
</dbReference>
<evidence type="ECO:0000256" key="3">
    <source>
        <dbReference type="ARBA" id="ARBA00023242"/>
    </source>
</evidence>
<dbReference type="GeneTree" id="ENSGT00390000007209"/>
<gene>
    <name evidence="5" type="primary">LOC102358866</name>
</gene>
<sequence length="296" mass="33382">EEELLDDSLLMCSDSEKGDSPFDYTEEEIQDILGFDEPSSKDLQDRKEEVMAGASQYEASSSLVVEGQESAIAQKLESTQDENMQDGDLNSKGHLDKTETLLQSTVPNNLSNNNQETKERLGIDNAEPANSSNSTNLKMGTEASESVFVKREILGEKHPPCDNSQVSLEKKMGKVIPILKPKPRKKANKKGEMESRKETYLQCVLSHVTDPTGGSQGTMSELLTLMDQVASVEYKNQNRLWQHPSDLTARNYPRFSEKPVVKCSLHQWAAENRYHQRFQYLRDQFQRSPVPARTPI</sequence>
<evidence type="ECO:0000256" key="4">
    <source>
        <dbReference type="SAM" id="MobiDB-lite"/>
    </source>
</evidence>
<dbReference type="EMBL" id="AFYH01066680">
    <property type="status" value="NOT_ANNOTATED_CDS"/>
    <property type="molecule type" value="Genomic_DNA"/>
</dbReference>
<evidence type="ECO:0000256" key="1">
    <source>
        <dbReference type="ARBA" id="ARBA00004123"/>
    </source>
</evidence>
<accession>H3B6V7</accession>